<dbReference type="PANTHER" id="PTHR45649">
    <property type="entry name" value="AMINO-ACID PERMEASE BAT1"/>
    <property type="match status" value="1"/>
</dbReference>
<sequence>MRRLGKKQQFKRNFGFISTMGFISVYMATWEIVILVLSAGVFSGGFAGLFWMFFGTCIAYAPIVASLAEMESMAPTSGGQYHWVSEFAPDGSQKILSYATGWMSTLAWLASQTSGPFLTVTLVEVMINVTNPDYAFTNWQYTLLMLAFIATTIVFNTWAAPVLPLLESLSFFFHCAGFLMVIIPLWVLSPKATAHQVFIEVANESGWSISVAVLLNQVNSLYCILGSDTAVHISEEVGDASIVVPQTMWWSYVLNFVLALVTLITMLFTWGPVEDAMNADIPYLLLVANTGNNGVALMILIVLIILIYIGNITLLATVSRETWAFARDRGFPFSNWITKMDHKTQIPFNSVYLTSVLSALLCLINLGSTLAFNIIVSLSLLALLSSYTISIGCVLYRRVFSLPLPPARWSLGRWGIWINAAGFLYSVFAIVWCCFPVALPVDGSSANYGPVLWVGVILLAVGVYVVHGRKHYTPPVIFVEGRRAEGVGIQMVKE</sequence>
<dbReference type="EMBL" id="ML978130">
    <property type="protein sequence ID" value="KAF2096198.1"/>
    <property type="molecule type" value="Genomic_DNA"/>
</dbReference>
<protein>
    <submittedName>
        <fullName evidence="7">Amino acid transporter</fullName>
    </submittedName>
</protein>
<evidence type="ECO:0000256" key="2">
    <source>
        <dbReference type="ARBA" id="ARBA00022448"/>
    </source>
</evidence>
<dbReference type="Gene3D" id="1.20.1740.10">
    <property type="entry name" value="Amino acid/polyamine transporter I"/>
    <property type="match status" value="1"/>
</dbReference>
<comment type="subcellular location">
    <subcellularLocation>
        <location evidence="1">Membrane</location>
        <topology evidence="1">Multi-pass membrane protein</topology>
    </subcellularLocation>
</comment>
<keyword evidence="8" id="KW-1185">Reference proteome</keyword>
<reference evidence="7" key="1">
    <citation type="journal article" date="2020" name="Stud. Mycol.">
        <title>101 Dothideomycetes genomes: a test case for predicting lifestyles and emergence of pathogens.</title>
        <authorList>
            <person name="Haridas S."/>
            <person name="Albert R."/>
            <person name="Binder M."/>
            <person name="Bloem J."/>
            <person name="Labutti K."/>
            <person name="Salamov A."/>
            <person name="Andreopoulos B."/>
            <person name="Baker S."/>
            <person name="Barry K."/>
            <person name="Bills G."/>
            <person name="Bluhm B."/>
            <person name="Cannon C."/>
            <person name="Castanera R."/>
            <person name="Culley D."/>
            <person name="Daum C."/>
            <person name="Ezra D."/>
            <person name="Gonzalez J."/>
            <person name="Henrissat B."/>
            <person name="Kuo A."/>
            <person name="Liang C."/>
            <person name="Lipzen A."/>
            <person name="Lutzoni F."/>
            <person name="Magnuson J."/>
            <person name="Mondo S."/>
            <person name="Nolan M."/>
            <person name="Ohm R."/>
            <person name="Pangilinan J."/>
            <person name="Park H.-J."/>
            <person name="Ramirez L."/>
            <person name="Alfaro M."/>
            <person name="Sun H."/>
            <person name="Tritt A."/>
            <person name="Yoshinaga Y."/>
            <person name="Zwiers L.-H."/>
            <person name="Turgeon B."/>
            <person name="Goodwin S."/>
            <person name="Spatafora J."/>
            <person name="Crous P."/>
            <person name="Grigoriev I."/>
        </authorList>
    </citation>
    <scope>NUCLEOTIDE SEQUENCE</scope>
    <source>
        <strain evidence="7">CBS 133067</strain>
    </source>
</reference>
<keyword evidence="4 6" id="KW-1133">Transmembrane helix</keyword>
<dbReference type="GO" id="GO:0022857">
    <property type="term" value="F:transmembrane transporter activity"/>
    <property type="evidence" value="ECO:0007669"/>
    <property type="project" value="InterPro"/>
</dbReference>
<dbReference type="Proteomes" id="UP000799772">
    <property type="component" value="Unassembled WGS sequence"/>
</dbReference>
<evidence type="ECO:0000256" key="4">
    <source>
        <dbReference type="ARBA" id="ARBA00022989"/>
    </source>
</evidence>
<feature type="transmembrane region" description="Helical" evidence="6">
    <location>
        <begin position="171"/>
        <end position="188"/>
    </location>
</feature>
<feature type="transmembrane region" description="Helical" evidence="6">
    <location>
        <begin position="141"/>
        <end position="159"/>
    </location>
</feature>
<feature type="transmembrane region" description="Helical" evidence="6">
    <location>
        <begin position="252"/>
        <end position="273"/>
    </location>
</feature>
<evidence type="ECO:0000256" key="3">
    <source>
        <dbReference type="ARBA" id="ARBA00022692"/>
    </source>
</evidence>
<feature type="transmembrane region" description="Helical" evidence="6">
    <location>
        <begin position="293"/>
        <end position="318"/>
    </location>
</feature>
<keyword evidence="3 6" id="KW-0812">Transmembrane</keyword>
<feature type="transmembrane region" description="Helical" evidence="6">
    <location>
        <begin position="48"/>
        <end position="68"/>
    </location>
</feature>
<comment type="caution">
    <text evidence="7">The sequence shown here is derived from an EMBL/GenBank/DDBJ whole genome shotgun (WGS) entry which is preliminary data.</text>
</comment>
<dbReference type="PANTHER" id="PTHR45649:SF4">
    <property type="entry name" value="TRANSPORTER, PUTATIVE (EUROFUNG)-RELATED"/>
    <property type="match status" value="1"/>
</dbReference>
<feature type="transmembrane region" description="Helical" evidence="6">
    <location>
        <begin position="372"/>
        <end position="396"/>
    </location>
</feature>
<evidence type="ECO:0000256" key="5">
    <source>
        <dbReference type="ARBA" id="ARBA00023136"/>
    </source>
</evidence>
<gene>
    <name evidence="7" type="ORF">NA57DRAFT_67741</name>
</gene>
<keyword evidence="5 6" id="KW-0472">Membrane</keyword>
<evidence type="ECO:0000256" key="1">
    <source>
        <dbReference type="ARBA" id="ARBA00004141"/>
    </source>
</evidence>
<feature type="transmembrane region" description="Helical" evidence="6">
    <location>
        <begin position="445"/>
        <end position="466"/>
    </location>
</feature>
<dbReference type="GO" id="GO:0016020">
    <property type="term" value="C:membrane"/>
    <property type="evidence" value="ECO:0007669"/>
    <property type="project" value="UniProtKB-SubCell"/>
</dbReference>
<accession>A0A9P4IA02</accession>
<evidence type="ECO:0000313" key="7">
    <source>
        <dbReference type="EMBL" id="KAF2096198.1"/>
    </source>
</evidence>
<evidence type="ECO:0000256" key="6">
    <source>
        <dbReference type="SAM" id="Phobius"/>
    </source>
</evidence>
<feature type="transmembrane region" description="Helical" evidence="6">
    <location>
        <begin position="416"/>
        <end position="439"/>
    </location>
</feature>
<dbReference type="AlphaFoldDB" id="A0A9P4IA02"/>
<name>A0A9P4IA02_9PEZI</name>
<dbReference type="PIRSF" id="PIRSF006060">
    <property type="entry name" value="AA_transporter"/>
    <property type="match status" value="1"/>
</dbReference>
<dbReference type="OrthoDB" id="3257095at2759"/>
<proteinExistence type="predicted"/>
<feature type="transmembrane region" description="Helical" evidence="6">
    <location>
        <begin position="21"/>
        <end position="42"/>
    </location>
</feature>
<dbReference type="Pfam" id="PF13520">
    <property type="entry name" value="AA_permease_2"/>
    <property type="match status" value="1"/>
</dbReference>
<feature type="transmembrane region" description="Helical" evidence="6">
    <location>
        <begin position="346"/>
        <end position="366"/>
    </location>
</feature>
<dbReference type="InterPro" id="IPR002293">
    <property type="entry name" value="AA/rel_permease1"/>
</dbReference>
<keyword evidence="2" id="KW-0813">Transport</keyword>
<organism evidence="7 8">
    <name type="scientific">Rhizodiscina lignyota</name>
    <dbReference type="NCBI Taxonomy" id="1504668"/>
    <lineage>
        <taxon>Eukaryota</taxon>
        <taxon>Fungi</taxon>
        <taxon>Dikarya</taxon>
        <taxon>Ascomycota</taxon>
        <taxon>Pezizomycotina</taxon>
        <taxon>Dothideomycetes</taxon>
        <taxon>Pleosporomycetidae</taxon>
        <taxon>Aulographales</taxon>
        <taxon>Rhizodiscinaceae</taxon>
        <taxon>Rhizodiscina</taxon>
    </lineage>
</organism>
<evidence type="ECO:0000313" key="8">
    <source>
        <dbReference type="Proteomes" id="UP000799772"/>
    </source>
</evidence>